<organism evidence="3 4">
    <name type="scientific">Roseibium litorale</name>
    <dbReference type="NCBI Taxonomy" id="2803841"/>
    <lineage>
        <taxon>Bacteria</taxon>
        <taxon>Pseudomonadati</taxon>
        <taxon>Pseudomonadota</taxon>
        <taxon>Alphaproteobacteria</taxon>
        <taxon>Hyphomicrobiales</taxon>
        <taxon>Stappiaceae</taxon>
        <taxon>Roseibium</taxon>
    </lineage>
</organism>
<protein>
    <recommendedName>
        <fullName evidence="2">PLL-like beta propeller domain-containing protein</fullName>
    </recommendedName>
</protein>
<evidence type="ECO:0000313" key="4">
    <source>
        <dbReference type="Proteomes" id="UP000632063"/>
    </source>
</evidence>
<dbReference type="RefSeq" id="WP_192145987.1">
    <property type="nucleotide sequence ID" value="NZ_JACYXI010000001.1"/>
</dbReference>
<keyword evidence="4" id="KW-1185">Reference proteome</keyword>
<evidence type="ECO:0000256" key="1">
    <source>
        <dbReference type="SAM" id="SignalP"/>
    </source>
</evidence>
<gene>
    <name evidence="3" type="ORF">IG616_02320</name>
</gene>
<dbReference type="Gene3D" id="2.120.10.70">
    <property type="entry name" value="Fucose-specific lectin"/>
    <property type="match status" value="1"/>
</dbReference>
<feature type="chain" id="PRO_5045282632" description="PLL-like beta propeller domain-containing protein" evidence="1">
    <location>
        <begin position="27"/>
        <end position="322"/>
    </location>
</feature>
<feature type="signal peptide" evidence="1">
    <location>
        <begin position="1"/>
        <end position="26"/>
    </location>
</feature>
<dbReference type="InterPro" id="IPR058502">
    <property type="entry name" value="PLL-like_beta-prop"/>
</dbReference>
<proteinExistence type="predicted"/>
<dbReference type="Pfam" id="PF26607">
    <property type="entry name" value="DUF8189"/>
    <property type="match status" value="1"/>
</dbReference>
<comment type="caution">
    <text evidence="3">The sequence shown here is derived from an EMBL/GenBank/DDBJ whole genome shotgun (WGS) entry which is preliminary data.</text>
</comment>
<name>A0ABR9CI16_9HYPH</name>
<feature type="domain" description="PLL-like beta propeller" evidence="2">
    <location>
        <begin position="33"/>
        <end position="222"/>
    </location>
</feature>
<dbReference type="EMBL" id="JACYXI010000001">
    <property type="protein sequence ID" value="MBD8890368.1"/>
    <property type="molecule type" value="Genomic_DNA"/>
</dbReference>
<evidence type="ECO:0000259" key="2">
    <source>
        <dbReference type="Pfam" id="PF26607"/>
    </source>
</evidence>
<dbReference type="SUPFAM" id="SSF89372">
    <property type="entry name" value="Fucose-specific lectin"/>
    <property type="match status" value="1"/>
</dbReference>
<sequence>MRQFSLVGRLVLKAVLFIAAFFPAQADTAFALDFKPLGGISTSRPSVVVWGNGYSQRVAIFVRGQDNALWWQAGNGAGEWYGWARIGGALNGAPSCTNNGLGSVVCMVRWADDSLAYATYDIKSGIWSGFTNVSGKLISDPEVIHAKTESGAVLLAYALGLDNRLWEWRASRSWRVTDENRYFSSGPSCLRGLNVLDFPCLMKNRDTKAWELLLSPDGAVLHDNEKYPPQYEAVSLAVQDRPALFTASTKPSDFYVFFRNPAGEITAMRHTGPNLWSKLKPLPGKIAFDPGCARFPTGRIWCAIVNSTGAVTALGIDTADLK</sequence>
<reference evidence="4" key="1">
    <citation type="submission" date="2020-09" db="EMBL/GenBank/DDBJ databases">
        <title>The genome sequence of strain Labrenzia suaedae 4C16A.</title>
        <authorList>
            <person name="Liu Y."/>
        </authorList>
    </citation>
    <scope>NUCLEOTIDE SEQUENCE [LARGE SCALE GENOMIC DNA]</scope>
    <source>
        <strain evidence="4">4C16A</strain>
    </source>
</reference>
<evidence type="ECO:0000313" key="3">
    <source>
        <dbReference type="EMBL" id="MBD8890368.1"/>
    </source>
</evidence>
<reference evidence="3 4" key="2">
    <citation type="journal article" date="2021" name="Int. J. Syst. Evol. Microbiol.">
        <title>Roseibium litorale sp. nov., isolated from a tidal flat sediment and proposal for the reclassification of Labrenzia polysiphoniae as Roseibium polysiphoniae comb. nov.</title>
        <authorList>
            <person name="Liu Y."/>
            <person name="Pei T."/>
            <person name="Du J."/>
            <person name="Chao M."/>
            <person name="Deng M.R."/>
            <person name="Zhu H."/>
        </authorList>
    </citation>
    <scope>NUCLEOTIDE SEQUENCE [LARGE SCALE GENOMIC DNA]</scope>
    <source>
        <strain evidence="3 4">4C16A</strain>
    </source>
</reference>
<dbReference type="Proteomes" id="UP000632063">
    <property type="component" value="Unassembled WGS sequence"/>
</dbReference>
<keyword evidence="1" id="KW-0732">Signal</keyword>
<accession>A0ABR9CI16</accession>